<dbReference type="GO" id="GO:0006493">
    <property type="term" value="P:protein O-linked glycosylation"/>
    <property type="evidence" value="ECO:0007669"/>
    <property type="project" value="TreeGrafter"/>
</dbReference>
<dbReference type="PANTHER" id="PTHR11214:SF378">
    <property type="entry name" value="BETA-1,3-GALACTOSYLTRANSFERASE 4"/>
    <property type="match status" value="1"/>
</dbReference>
<evidence type="ECO:0000256" key="6">
    <source>
        <dbReference type="ARBA" id="ARBA00022968"/>
    </source>
</evidence>
<dbReference type="Proteomes" id="UP000594260">
    <property type="component" value="Unplaced"/>
</dbReference>
<dbReference type="KEGG" id="vde:111247359"/>
<dbReference type="AlphaFoldDB" id="A0A7M7JLC0"/>
<comment type="subcellular location">
    <subcellularLocation>
        <location evidence="1 10">Golgi apparatus membrane</location>
        <topology evidence="1 10">Single-pass type II membrane protein</topology>
    </subcellularLocation>
</comment>
<organism evidence="11 12">
    <name type="scientific">Varroa destructor</name>
    <name type="common">Honeybee mite</name>
    <dbReference type="NCBI Taxonomy" id="109461"/>
    <lineage>
        <taxon>Eukaryota</taxon>
        <taxon>Metazoa</taxon>
        <taxon>Ecdysozoa</taxon>
        <taxon>Arthropoda</taxon>
        <taxon>Chelicerata</taxon>
        <taxon>Arachnida</taxon>
        <taxon>Acari</taxon>
        <taxon>Parasitiformes</taxon>
        <taxon>Mesostigmata</taxon>
        <taxon>Gamasina</taxon>
        <taxon>Dermanyssoidea</taxon>
        <taxon>Varroidae</taxon>
        <taxon>Varroa</taxon>
    </lineage>
</organism>
<dbReference type="OMA" id="TIFRETN"/>
<dbReference type="GeneID" id="111247359"/>
<dbReference type="Gene3D" id="3.90.550.50">
    <property type="match status" value="1"/>
</dbReference>
<comment type="similarity">
    <text evidence="2 10">Belongs to the glycosyltransferase 31 family.</text>
</comment>
<evidence type="ECO:0000313" key="11">
    <source>
        <dbReference type="EnsemblMetazoa" id="XP_022653899"/>
    </source>
</evidence>
<dbReference type="RefSeq" id="XP_022653899.1">
    <property type="nucleotide sequence ID" value="XM_022798164.1"/>
</dbReference>
<dbReference type="OrthoDB" id="5512589at2759"/>
<keyword evidence="9 10" id="KW-0472">Membrane</keyword>
<dbReference type="Pfam" id="PF01762">
    <property type="entry name" value="Galactosyl_T"/>
    <property type="match status" value="1"/>
</dbReference>
<name>A0A7M7JLC0_VARDE</name>
<keyword evidence="7 10" id="KW-1133">Transmembrane helix</keyword>
<dbReference type="PANTHER" id="PTHR11214">
    <property type="entry name" value="BETA-1,3-N-ACETYLGLUCOSAMINYLTRANSFERASE"/>
    <property type="match status" value="1"/>
</dbReference>
<evidence type="ECO:0000256" key="9">
    <source>
        <dbReference type="ARBA" id="ARBA00023136"/>
    </source>
</evidence>
<keyword evidence="5 10" id="KW-0812">Transmembrane</keyword>
<evidence type="ECO:0000256" key="2">
    <source>
        <dbReference type="ARBA" id="ARBA00008661"/>
    </source>
</evidence>
<evidence type="ECO:0000256" key="4">
    <source>
        <dbReference type="ARBA" id="ARBA00022679"/>
    </source>
</evidence>
<dbReference type="GO" id="GO:0016758">
    <property type="term" value="F:hexosyltransferase activity"/>
    <property type="evidence" value="ECO:0007669"/>
    <property type="project" value="InterPro"/>
</dbReference>
<accession>A0A7M7JLC0</accession>
<evidence type="ECO:0000256" key="8">
    <source>
        <dbReference type="ARBA" id="ARBA00023034"/>
    </source>
</evidence>
<keyword evidence="3 10" id="KW-0328">Glycosyltransferase</keyword>
<feature type="transmembrane region" description="Helical" evidence="10">
    <location>
        <begin position="7"/>
        <end position="29"/>
    </location>
</feature>
<dbReference type="EC" id="2.4.1.-" evidence="10"/>
<protein>
    <recommendedName>
        <fullName evidence="10">Hexosyltransferase</fullName>
        <ecNumber evidence="10">2.4.1.-</ecNumber>
    </recommendedName>
</protein>
<evidence type="ECO:0000256" key="7">
    <source>
        <dbReference type="ARBA" id="ARBA00022989"/>
    </source>
</evidence>
<keyword evidence="12" id="KW-1185">Reference proteome</keyword>
<proteinExistence type="inferred from homology"/>
<reference evidence="11" key="1">
    <citation type="submission" date="2021-01" db="UniProtKB">
        <authorList>
            <consortium name="EnsemblMetazoa"/>
        </authorList>
    </citation>
    <scope>IDENTIFICATION</scope>
</reference>
<keyword evidence="8 10" id="KW-0333">Golgi apparatus</keyword>
<dbReference type="EnsemblMetazoa" id="XM_022798164">
    <property type="protein sequence ID" value="XP_022653899"/>
    <property type="gene ID" value="LOC111247359"/>
</dbReference>
<evidence type="ECO:0000313" key="12">
    <source>
        <dbReference type="Proteomes" id="UP000594260"/>
    </source>
</evidence>
<dbReference type="GO" id="GO:0000139">
    <property type="term" value="C:Golgi membrane"/>
    <property type="evidence" value="ECO:0007669"/>
    <property type="project" value="UniProtKB-SubCell"/>
</dbReference>
<keyword evidence="6 10" id="KW-0735">Signal-anchor</keyword>
<evidence type="ECO:0000256" key="10">
    <source>
        <dbReference type="RuleBase" id="RU363063"/>
    </source>
</evidence>
<evidence type="ECO:0000256" key="1">
    <source>
        <dbReference type="ARBA" id="ARBA00004323"/>
    </source>
</evidence>
<dbReference type="InParanoid" id="A0A7M7JLC0"/>
<evidence type="ECO:0000256" key="3">
    <source>
        <dbReference type="ARBA" id="ARBA00022676"/>
    </source>
</evidence>
<sequence>MRYFRRLLLYLVLAGLVTFIIFGGGLILFRHTRKLSSYQTWSADLKFLIQPYGLRADKSVLICIISNVKDSEKRHAIRQSWGATQWLQVVFVTGLPVGPNALDQLKALRGEASLHNDIVQINVHEHYRNSTLRSIALVRWAAQAARVTDYRFVIKTNDDNFVNTYLLRSYMDHFTDGYLYGIYQKDVKVQRCHNSGCSKQALRKDEYYPDVFPPYLSGLFYIFTEDALNRINIHLFEPPLIIVEDVYITGLVAGRAGVSRRSIPENLKIYSGFPHSDVITSLNDSLLVQSNCDLQWQMGYWKHVILLLDGLG</sequence>
<keyword evidence="4" id="KW-0808">Transferase</keyword>
<evidence type="ECO:0000256" key="5">
    <source>
        <dbReference type="ARBA" id="ARBA00022692"/>
    </source>
</evidence>
<dbReference type="InterPro" id="IPR002659">
    <property type="entry name" value="Glyco_trans_31"/>
</dbReference>